<dbReference type="PANTHER" id="PTHR11373">
    <property type="entry name" value="DEOXYNUCLEOSIDE TRIPHOSPHATE TRIPHOSPHOHYDROLASE"/>
    <property type="match status" value="1"/>
</dbReference>
<evidence type="ECO:0000313" key="2">
    <source>
        <dbReference type="EMBL" id="OGG01929.1"/>
    </source>
</evidence>
<dbReference type="SUPFAM" id="SSF109604">
    <property type="entry name" value="HD-domain/PDEase-like"/>
    <property type="match status" value="1"/>
</dbReference>
<dbReference type="SMART" id="SM00471">
    <property type="entry name" value="HDc"/>
    <property type="match status" value="1"/>
</dbReference>
<name>A0A1F5YP12_9BACT</name>
<accession>A0A1F5YP12</accession>
<dbReference type="CDD" id="cd00077">
    <property type="entry name" value="HDc"/>
    <property type="match status" value="1"/>
</dbReference>
<dbReference type="GO" id="GO:0008832">
    <property type="term" value="F:dGTPase activity"/>
    <property type="evidence" value="ECO:0007669"/>
    <property type="project" value="TreeGrafter"/>
</dbReference>
<dbReference type="InterPro" id="IPR050135">
    <property type="entry name" value="dGTPase-like"/>
</dbReference>
<protein>
    <recommendedName>
        <fullName evidence="1">HD/PDEase domain-containing protein</fullName>
    </recommendedName>
</protein>
<organism evidence="2 3">
    <name type="scientific">Candidatus Gottesmanbacteria bacterium RBG_16_52_11</name>
    <dbReference type="NCBI Taxonomy" id="1798374"/>
    <lineage>
        <taxon>Bacteria</taxon>
        <taxon>Candidatus Gottesmaniibacteriota</taxon>
    </lineage>
</organism>
<reference evidence="2 3" key="1">
    <citation type="journal article" date="2016" name="Nat. Commun.">
        <title>Thousands of microbial genomes shed light on interconnected biogeochemical processes in an aquifer system.</title>
        <authorList>
            <person name="Anantharaman K."/>
            <person name="Brown C.T."/>
            <person name="Hug L.A."/>
            <person name="Sharon I."/>
            <person name="Castelle C.J."/>
            <person name="Probst A.J."/>
            <person name="Thomas B.C."/>
            <person name="Singh A."/>
            <person name="Wilkins M.J."/>
            <person name="Karaoz U."/>
            <person name="Brodie E.L."/>
            <person name="Williams K.H."/>
            <person name="Hubbard S.S."/>
            <person name="Banfield J.F."/>
        </authorList>
    </citation>
    <scope>NUCLEOTIDE SEQUENCE [LARGE SCALE GENOMIC DNA]</scope>
</reference>
<feature type="domain" description="HD/PDEase" evidence="1">
    <location>
        <begin position="48"/>
        <end position="165"/>
    </location>
</feature>
<dbReference type="Proteomes" id="UP000178448">
    <property type="component" value="Unassembled WGS sequence"/>
</dbReference>
<dbReference type="PANTHER" id="PTHR11373:SF41">
    <property type="entry name" value="METAL-DEPENDENT PHOSPHOHYDROLASE"/>
    <property type="match status" value="1"/>
</dbReference>
<proteinExistence type="predicted"/>
<comment type="caution">
    <text evidence="2">The sequence shown here is derived from an EMBL/GenBank/DDBJ whole genome shotgun (WGS) entry which is preliminary data.</text>
</comment>
<dbReference type="GO" id="GO:0006203">
    <property type="term" value="P:dGTP catabolic process"/>
    <property type="evidence" value="ECO:0007669"/>
    <property type="project" value="TreeGrafter"/>
</dbReference>
<dbReference type="STRING" id="1798374.A2Z33_01685"/>
<dbReference type="AlphaFoldDB" id="A0A1F5YP12"/>
<dbReference type="InterPro" id="IPR003607">
    <property type="entry name" value="HD/PDEase_dom"/>
</dbReference>
<dbReference type="Gene3D" id="1.10.3210.10">
    <property type="entry name" value="Hypothetical protein af1432"/>
    <property type="match status" value="1"/>
</dbReference>
<dbReference type="Pfam" id="PF01966">
    <property type="entry name" value="HD"/>
    <property type="match status" value="1"/>
</dbReference>
<dbReference type="EMBL" id="MFJD01000009">
    <property type="protein sequence ID" value="OGG01929.1"/>
    <property type="molecule type" value="Genomic_DNA"/>
</dbReference>
<evidence type="ECO:0000259" key="1">
    <source>
        <dbReference type="SMART" id="SM00471"/>
    </source>
</evidence>
<gene>
    <name evidence="2" type="ORF">A2Z33_01685</name>
</gene>
<dbReference type="InterPro" id="IPR006674">
    <property type="entry name" value="HD_domain"/>
</dbReference>
<evidence type="ECO:0000313" key="3">
    <source>
        <dbReference type="Proteomes" id="UP000178448"/>
    </source>
</evidence>
<sequence>MRHFLSERLWGKVEVTEPVIGEILATRAMQRLKGVDQAGYYEPYMPGTAHSRFEHSVGVYYLLRRFGAPLDEQVSGLIHDVSHAVFSHCIDYAGRGGSESRQDWQDRAHGAYVLSSDIAPVLRRHGFSIRKILDDRRHPLKERKLPDLCADRLDYSLRSAFMYRIIPAAAAFEFLDRLVIRDQNWVFTSGRAALSYARLFLKLNRKFYSGLASAVMFRTVGDAVSAGLGEGIITDADLFRTDSVVLAKLRAAKDSGIMRLLRRMDRLTPVKRVRSGGNAAVTVKSRVVDPLYLYRGRIRRLSDGRPDYVRIIRREMKPKFYRFLFRD</sequence>